<comment type="caution">
    <text evidence="3">The sequence shown here is derived from an EMBL/GenBank/DDBJ whole genome shotgun (WGS) entry which is preliminary data.</text>
</comment>
<dbReference type="AlphaFoldDB" id="A0A4S4MIY3"/>
<dbReference type="GO" id="GO:0008902">
    <property type="term" value="F:hydroxymethylpyrimidine kinase activity"/>
    <property type="evidence" value="ECO:0007669"/>
    <property type="project" value="TreeGrafter"/>
</dbReference>
<dbReference type="GO" id="GO:0009228">
    <property type="term" value="P:thiamine biosynthetic process"/>
    <property type="evidence" value="ECO:0007669"/>
    <property type="project" value="InterPro"/>
</dbReference>
<dbReference type="PANTHER" id="PTHR20858:SF17">
    <property type="entry name" value="HYDROXYMETHYLPYRIMIDINE_PHOSPHOMETHYLPYRIMIDINE KINASE THI20-RELATED"/>
    <property type="match status" value="1"/>
</dbReference>
<evidence type="ECO:0000313" key="4">
    <source>
        <dbReference type="Proteomes" id="UP000308730"/>
    </source>
</evidence>
<reference evidence="3 4" key="1">
    <citation type="submission" date="2019-02" db="EMBL/GenBank/DDBJ databases">
        <title>Genome sequencing of the rare red list fungi Antrodiella citrinella (Flaviporus citrinellus).</title>
        <authorList>
            <person name="Buettner E."/>
            <person name="Kellner H."/>
        </authorList>
    </citation>
    <scope>NUCLEOTIDE SEQUENCE [LARGE SCALE GENOMIC DNA]</scope>
    <source>
        <strain evidence="3 4">DSM 108506</strain>
    </source>
</reference>
<dbReference type="InterPro" id="IPR013749">
    <property type="entry name" value="PM/HMP-P_kinase-1"/>
</dbReference>
<name>A0A4S4MIY3_9APHY</name>
<feature type="domain" description="Thiaminase-2/PQQC" evidence="1">
    <location>
        <begin position="299"/>
        <end position="509"/>
    </location>
</feature>
<feature type="domain" description="Pyridoxamine kinase/Phosphomethylpyrimidine kinase" evidence="2">
    <location>
        <begin position="26"/>
        <end position="158"/>
    </location>
</feature>
<dbReference type="InterPro" id="IPR004305">
    <property type="entry name" value="Thiaminase-2/PQQC"/>
</dbReference>
<dbReference type="Gene3D" id="3.40.1190.20">
    <property type="match status" value="1"/>
</dbReference>
<dbReference type="GO" id="GO:0005829">
    <property type="term" value="C:cytosol"/>
    <property type="evidence" value="ECO:0007669"/>
    <property type="project" value="TreeGrafter"/>
</dbReference>
<gene>
    <name evidence="3" type="ORF">EUX98_g8039</name>
</gene>
<evidence type="ECO:0000313" key="3">
    <source>
        <dbReference type="EMBL" id="THH23140.1"/>
    </source>
</evidence>
<dbReference type="Proteomes" id="UP000308730">
    <property type="component" value="Unassembled WGS sequence"/>
</dbReference>
<dbReference type="Gene3D" id="1.20.910.10">
    <property type="entry name" value="Heme oxygenase-like"/>
    <property type="match status" value="1"/>
</dbReference>
<evidence type="ECO:0000259" key="1">
    <source>
        <dbReference type="Pfam" id="PF03070"/>
    </source>
</evidence>
<sequence length="512" mass="55345">MAQRNDEQPAILTIAGVDPSGGAGIQLRSVLEDINIRAIKTGALYDTNTICAVVQSLKAHYGTASLPPLVVDPVCVSTSGHTLLQSDAVESLLADVFPLATLITPNKSEAELILSHRNVPTPIGNLSDMLVAVKHLLTLGPKAVLLKGGHVTTTMDDIESVVSFNPGVEIVRGGLLGENMEILQLAEQDTANIPLVVDVLYDGTLTVLFIRPRIDSTSTHGTGCTLSAALACALSRGSDLVEATRLATQYTHIGIETAVPIGSGHGPLNHVHCITPRLIPVPTASNPHPFIRLLIQSNADVWKAYVQHEFVVELAKGKLDRVHFLHFIKQDYLYLKYYARAYGFLAAKSSTFPAISSATQTISNIIHEVTSHKAFCAQWGVTEKELECTPESPATTAYGAWILDIGLRGDASSLLMAVAACLLGYGEVGLWLKKEATKNNSWVVLEGNPYLKWIESYAGEDFQTAVKNGVAVLETMAVEDPPSPKRFEEWCAIWARCTLLEKGFWDMAMGLL</sequence>
<evidence type="ECO:0008006" key="5">
    <source>
        <dbReference type="Google" id="ProtNLM"/>
    </source>
</evidence>
<protein>
    <recommendedName>
        <fullName evidence="5">Pyridoxamine kinase/Phosphomethylpyrimidine kinase domain-containing protein</fullName>
    </recommendedName>
</protein>
<dbReference type="CDD" id="cd19367">
    <property type="entry name" value="TenA_C_ScTHI20-like"/>
    <property type="match status" value="1"/>
</dbReference>
<evidence type="ECO:0000259" key="2">
    <source>
        <dbReference type="Pfam" id="PF08543"/>
    </source>
</evidence>
<dbReference type="EMBL" id="SGPM01000389">
    <property type="protein sequence ID" value="THH23140.1"/>
    <property type="molecule type" value="Genomic_DNA"/>
</dbReference>
<accession>A0A4S4MIY3</accession>
<dbReference type="InterPro" id="IPR004399">
    <property type="entry name" value="HMP/HMP-P_kinase_dom"/>
</dbReference>
<dbReference type="Pfam" id="PF03070">
    <property type="entry name" value="TENA_THI-4"/>
    <property type="match status" value="1"/>
</dbReference>
<keyword evidence="4" id="KW-1185">Reference proteome</keyword>
<dbReference type="PANTHER" id="PTHR20858">
    <property type="entry name" value="PHOSPHOMETHYLPYRIMIDINE KINASE"/>
    <property type="match status" value="1"/>
</dbReference>
<organism evidence="3 4">
    <name type="scientific">Antrodiella citrinella</name>
    <dbReference type="NCBI Taxonomy" id="2447956"/>
    <lineage>
        <taxon>Eukaryota</taxon>
        <taxon>Fungi</taxon>
        <taxon>Dikarya</taxon>
        <taxon>Basidiomycota</taxon>
        <taxon>Agaricomycotina</taxon>
        <taxon>Agaricomycetes</taxon>
        <taxon>Polyporales</taxon>
        <taxon>Steccherinaceae</taxon>
        <taxon>Antrodiella</taxon>
    </lineage>
</organism>
<dbReference type="InterPro" id="IPR029056">
    <property type="entry name" value="Ribokinase-like"/>
</dbReference>
<feature type="domain" description="Pyridoxamine kinase/Phosphomethylpyrimidine kinase" evidence="2">
    <location>
        <begin position="196"/>
        <end position="269"/>
    </location>
</feature>
<dbReference type="SUPFAM" id="SSF53613">
    <property type="entry name" value="Ribokinase-like"/>
    <property type="match status" value="1"/>
</dbReference>
<proteinExistence type="predicted"/>
<dbReference type="OrthoDB" id="10028886at2759"/>
<dbReference type="InterPro" id="IPR016084">
    <property type="entry name" value="Haem_Oase-like_multi-hlx"/>
</dbReference>
<dbReference type="GO" id="GO:0008972">
    <property type="term" value="F:phosphomethylpyrimidine kinase activity"/>
    <property type="evidence" value="ECO:0007669"/>
    <property type="project" value="InterPro"/>
</dbReference>
<dbReference type="SUPFAM" id="SSF48613">
    <property type="entry name" value="Heme oxygenase-like"/>
    <property type="match status" value="1"/>
</dbReference>
<dbReference type="CDD" id="cd01169">
    <property type="entry name" value="HMPP_kinase"/>
    <property type="match status" value="1"/>
</dbReference>
<dbReference type="Pfam" id="PF08543">
    <property type="entry name" value="Phos_pyr_kin"/>
    <property type="match status" value="2"/>
</dbReference>